<dbReference type="SFLD" id="SFLDG01064">
    <property type="entry name" value="F420__menaquinone_cofactor_bio"/>
    <property type="match status" value="1"/>
</dbReference>
<dbReference type="PANTHER" id="PTHR43076">
    <property type="entry name" value="FO SYNTHASE (COFH)"/>
    <property type="match status" value="1"/>
</dbReference>
<dbReference type="SUPFAM" id="SSF102114">
    <property type="entry name" value="Radical SAM enzymes"/>
    <property type="match status" value="1"/>
</dbReference>
<dbReference type="Gene3D" id="3.20.20.70">
    <property type="entry name" value="Aldolase class I"/>
    <property type="match status" value="1"/>
</dbReference>
<feature type="binding site" evidence="6">
    <location>
        <position position="53"/>
    </location>
    <ligand>
        <name>[4Fe-4S] cluster</name>
        <dbReference type="ChEBI" id="CHEBI:49883"/>
        <note>4Fe-4S-S-AdoMet</note>
    </ligand>
</feature>
<evidence type="ECO:0000256" key="3">
    <source>
        <dbReference type="ARBA" id="ARBA00022723"/>
    </source>
</evidence>
<dbReference type="SFLD" id="SFLDS00029">
    <property type="entry name" value="Radical_SAM"/>
    <property type="match status" value="1"/>
</dbReference>
<evidence type="ECO:0000256" key="2">
    <source>
        <dbReference type="ARBA" id="ARBA00022691"/>
    </source>
</evidence>
<gene>
    <name evidence="9" type="primary">cofH_1</name>
    <name evidence="9" type="ORF">HFIEAGJK_00002</name>
</gene>
<keyword evidence="2 6" id="KW-0949">S-adenosyl-L-methionine</keyword>
<keyword evidence="9" id="KW-0808">Transferase</keyword>
<feature type="binding site" evidence="6">
    <location>
        <position position="56"/>
    </location>
    <ligand>
        <name>[4Fe-4S] cluster</name>
        <dbReference type="ChEBI" id="CHEBI:49883"/>
        <note>4Fe-4S-S-AdoMet</note>
    </ligand>
</feature>
<dbReference type="InterPro" id="IPR045567">
    <property type="entry name" value="CofH/MnqC-like_C"/>
</dbReference>
<dbReference type="InterPro" id="IPR020050">
    <property type="entry name" value="FO_synthase_su2"/>
</dbReference>
<feature type="binding site" evidence="7">
    <location>
        <position position="161"/>
    </location>
    <ligand>
        <name>S-adenosyl-L-methionine</name>
        <dbReference type="ChEBI" id="CHEBI:59789"/>
    </ligand>
</feature>
<dbReference type="PROSITE" id="PS51918">
    <property type="entry name" value="RADICAL_SAM"/>
    <property type="match status" value="1"/>
</dbReference>
<feature type="domain" description="Radical SAM core" evidence="8">
    <location>
        <begin position="35"/>
        <end position="272"/>
    </location>
</feature>
<reference evidence="9" key="1">
    <citation type="submission" date="2020-06" db="EMBL/GenBank/DDBJ databases">
        <title>Unique genomic features of the anaerobic methanotrophic archaea.</title>
        <authorList>
            <person name="Chadwick G.L."/>
            <person name="Skennerton C.T."/>
            <person name="Laso-Perez R."/>
            <person name="Leu A.O."/>
            <person name="Speth D.R."/>
            <person name="Yu H."/>
            <person name="Morgan-Lang C."/>
            <person name="Hatzenpichler R."/>
            <person name="Goudeau D."/>
            <person name="Malmstrom R."/>
            <person name="Brazelton W.J."/>
            <person name="Woyke T."/>
            <person name="Hallam S.J."/>
            <person name="Tyson G.W."/>
            <person name="Wegener G."/>
            <person name="Boetius A."/>
            <person name="Orphan V."/>
        </authorList>
    </citation>
    <scope>NUCLEOTIDE SEQUENCE</scope>
</reference>
<proteinExistence type="predicted"/>
<keyword evidence="3" id="KW-0479">Metal-binding</keyword>
<comment type="cofactor">
    <cofactor evidence="6">
        <name>[4Fe-4S] cluster</name>
        <dbReference type="ChEBI" id="CHEBI:49883"/>
    </cofactor>
    <text evidence="6">Binds 1 [4Fe-4S] cluster. The cluster is coordinated with 3 cysteines and an exchangeable S-adenosyl-L-methionine.</text>
</comment>
<feature type="binding site" evidence="6">
    <location>
        <position position="49"/>
    </location>
    <ligand>
        <name>[4Fe-4S] cluster</name>
        <dbReference type="ChEBI" id="CHEBI:49883"/>
        <note>4Fe-4S-S-AdoMet</note>
    </ligand>
</feature>
<accession>A0A7G9Z7Q1</accession>
<evidence type="ECO:0000256" key="6">
    <source>
        <dbReference type="PIRSR" id="PIRSR004762-1"/>
    </source>
</evidence>
<sequence length="348" mass="39218">MVEWTPKNIEELFELDLHELGEVADSINRRNGNIVTFVVNRHINYTNICVSRCPLCAFYRDVGDIDAYFMRVEDVLEKVAEAVKMGATELHIVGALNPEMSIEYFEAIFGLIKSKFPHVIIKALTATEIHFLSQVGRMSVEEVLSRLRDAGLQAMPGGGAEILDDGIREVICPKKLKADEWVHIMEMAHSIGIKSNATMLFGHIEKPKHRAIHLDKLWQLQEKTGGFVSFIPLLFYPENTELAAAGLVKEKTNPIDILKTIAVSRIVLRNFRSIRAYWVALGEKLAQVALNYGANDLDGTLMEERVTHAAGAKTPHMLHRDTIIGFVKGMHKVPAERDTFYNILRVYP</sequence>
<organism evidence="9">
    <name type="scientific">Candidatus Methanophaga sp. ANME-1 ERB7</name>
    <dbReference type="NCBI Taxonomy" id="2759913"/>
    <lineage>
        <taxon>Archaea</taxon>
        <taxon>Methanobacteriati</taxon>
        <taxon>Methanobacteriota</taxon>
        <taxon>Stenosarchaea group</taxon>
        <taxon>Methanomicrobia</taxon>
        <taxon>Candidatus Methanophagales</taxon>
        <taxon>Candidatus Methanophagaceae</taxon>
        <taxon>Candidatus Methanophaga</taxon>
    </lineage>
</organism>
<dbReference type="Pfam" id="PF04055">
    <property type="entry name" value="Radical_SAM"/>
    <property type="match status" value="1"/>
</dbReference>
<dbReference type="GO" id="GO:0051539">
    <property type="term" value="F:4 iron, 4 sulfur cluster binding"/>
    <property type="evidence" value="ECO:0007669"/>
    <property type="project" value="UniProtKB-KW"/>
</dbReference>
<dbReference type="InterPro" id="IPR034405">
    <property type="entry name" value="F420"/>
</dbReference>
<dbReference type="PIRSF" id="PIRSF004762">
    <property type="entry name" value="CHP00423"/>
    <property type="match status" value="1"/>
</dbReference>
<name>A0A7G9Z7Q1_9EURY</name>
<dbReference type="EC" id="2.5.1.147" evidence="9"/>
<protein>
    <submittedName>
        <fullName evidence="9">5-amino-6-(D-ribitylamino)uracil--L-tyrosine 4-hydroxyphenyl transferase</fullName>
        <ecNumber evidence="9">2.5.1.147</ecNumber>
    </submittedName>
</protein>
<evidence type="ECO:0000256" key="1">
    <source>
        <dbReference type="ARBA" id="ARBA00022485"/>
    </source>
</evidence>
<evidence type="ECO:0000256" key="7">
    <source>
        <dbReference type="PIRSR" id="PIRSR004762-2"/>
    </source>
</evidence>
<dbReference type="SFLD" id="SFLDF00342">
    <property type="entry name" value="cyclic_dehypoxanthine_futalosi"/>
    <property type="match status" value="1"/>
</dbReference>
<keyword evidence="4 6" id="KW-0408">Iron</keyword>
<dbReference type="InterPro" id="IPR013785">
    <property type="entry name" value="Aldolase_TIM"/>
</dbReference>
<evidence type="ECO:0000313" key="9">
    <source>
        <dbReference type="EMBL" id="QNO56285.1"/>
    </source>
</evidence>
<keyword evidence="5 6" id="KW-0411">Iron-sulfur</keyword>
<evidence type="ECO:0000259" key="8">
    <source>
        <dbReference type="PROSITE" id="PS51918"/>
    </source>
</evidence>
<dbReference type="GO" id="GO:0046872">
    <property type="term" value="F:metal ion binding"/>
    <property type="evidence" value="ECO:0007669"/>
    <property type="project" value="UniProtKB-KW"/>
</dbReference>
<dbReference type="SFLD" id="SFLDF00343">
    <property type="entry name" value="aminofutalosine_synthase_(mqnE"/>
    <property type="match status" value="1"/>
</dbReference>
<dbReference type="GO" id="GO:0044689">
    <property type="term" value="F:7,8-didemethyl-8-hydroxy-5-deazariboflavin synthase activity"/>
    <property type="evidence" value="ECO:0007669"/>
    <property type="project" value="TreeGrafter"/>
</dbReference>
<dbReference type="InterPro" id="IPR058240">
    <property type="entry name" value="rSAM_sf"/>
</dbReference>
<evidence type="ECO:0000256" key="5">
    <source>
        <dbReference type="ARBA" id="ARBA00023014"/>
    </source>
</evidence>
<dbReference type="EMBL" id="MT631652">
    <property type="protein sequence ID" value="QNO56285.1"/>
    <property type="molecule type" value="Genomic_DNA"/>
</dbReference>
<dbReference type="SFLD" id="SFLDG01389">
    <property type="entry name" value="menaquinone_synthsis_involved"/>
    <property type="match status" value="1"/>
</dbReference>
<dbReference type="PANTHER" id="PTHR43076:SF7">
    <property type="entry name" value="AMINODEOXYFUTALOSINE SYNTHASE"/>
    <property type="match status" value="1"/>
</dbReference>
<dbReference type="GO" id="GO:0141093">
    <property type="term" value="F:5-amino-6-(D-ribitylamino)uracil--L-tyrosine 4-hydroxyphenyl transferase activity"/>
    <property type="evidence" value="ECO:0007669"/>
    <property type="project" value="UniProtKB-EC"/>
</dbReference>
<keyword evidence="1 6" id="KW-0004">4Fe-4S</keyword>
<dbReference type="CDD" id="cd01335">
    <property type="entry name" value="Radical_SAM"/>
    <property type="match status" value="1"/>
</dbReference>
<evidence type="ECO:0000256" key="4">
    <source>
        <dbReference type="ARBA" id="ARBA00023004"/>
    </source>
</evidence>
<dbReference type="NCBIfam" id="TIGR00423">
    <property type="entry name" value="CofH family radical SAM protein"/>
    <property type="match status" value="1"/>
</dbReference>
<dbReference type="AlphaFoldDB" id="A0A7G9Z7Q1"/>
<dbReference type="Pfam" id="PF19288">
    <property type="entry name" value="CofH_C"/>
    <property type="match status" value="1"/>
</dbReference>
<dbReference type="InterPro" id="IPR007197">
    <property type="entry name" value="rSAM"/>
</dbReference>